<dbReference type="AlphaFoldDB" id="A0A6L8KBZ9"/>
<dbReference type="EMBL" id="WWCN01000003">
    <property type="protein sequence ID" value="MYM21941.1"/>
    <property type="molecule type" value="Genomic_DNA"/>
</dbReference>
<accession>A0A6L8KBZ9</accession>
<evidence type="ECO:0000313" key="1">
    <source>
        <dbReference type="EMBL" id="MYM21941.1"/>
    </source>
</evidence>
<protein>
    <recommendedName>
        <fullName evidence="3">Bacteriophage abortive infection AbiH</fullName>
    </recommendedName>
</protein>
<evidence type="ECO:0000313" key="2">
    <source>
        <dbReference type="Proteomes" id="UP000479335"/>
    </source>
</evidence>
<proteinExistence type="predicted"/>
<evidence type="ECO:0008006" key="3">
    <source>
        <dbReference type="Google" id="ProtNLM"/>
    </source>
</evidence>
<organism evidence="1 2">
    <name type="scientific">Duganella flavida</name>
    <dbReference type="NCBI Taxonomy" id="2692175"/>
    <lineage>
        <taxon>Bacteria</taxon>
        <taxon>Pseudomonadati</taxon>
        <taxon>Pseudomonadota</taxon>
        <taxon>Betaproteobacteria</taxon>
        <taxon>Burkholderiales</taxon>
        <taxon>Oxalobacteraceae</taxon>
        <taxon>Telluria group</taxon>
        <taxon>Duganella</taxon>
    </lineage>
</organism>
<dbReference type="Proteomes" id="UP000479335">
    <property type="component" value="Unassembled WGS sequence"/>
</dbReference>
<name>A0A6L8KBZ9_9BURK</name>
<reference evidence="1 2" key="1">
    <citation type="submission" date="2019-12" db="EMBL/GenBank/DDBJ databases">
        <title>Novel species isolated from a subtropical stream in China.</title>
        <authorList>
            <person name="Lu H."/>
        </authorList>
    </citation>
    <scope>NUCLEOTIDE SEQUENCE [LARGE SCALE GENOMIC DNA]</scope>
    <source>
        <strain evidence="1 2">FT135W</strain>
    </source>
</reference>
<comment type="caution">
    <text evidence="1">The sequence shown here is derived from an EMBL/GenBank/DDBJ whole genome shotgun (WGS) entry which is preliminary data.</text>
</comment>
<gene>
    <name evidence="1" type="ORF">GTP46_04660</name>
</gene>
<keyword evidence="2" id="KW-1185">Reference proteome</keyword>
<sequence>MNDVLLIVGNGLSIDLCRYGNFYAGINTSKPLNWNFNIKQESGDLKWQDAFPQFHAYVTKNLDSFSGDNFLLFREIIENGDVRLRVEARHFLALAFAHLDQQLIIWPKWKWFVFINENIQRISGAVSFNYDSTLEKAIYNTGIPLLCINGFHDKYLSIFKPHGCNRFDMGDNTIVAGYGYPIRVLQEKNDTHSYKEVPADRTMHPRREAYTVLPHERNIFQDFSWQSHMWEEIKHRYAATKHCVVIGHSYGVVDRPEIDQIISALPLDAVVHYCNPGPCAELEAFVVESGRKWVFCGLATPEIA</sequence>
<dbReference type="RefSeq" id="WP_161005471.1">
    <property type="nucleotide sequence ID" value="NZ_WWCN01000003.1"/>
</dbReference>